<evidence type="ECO:0000313" key="2">
    <source>
        <dbReference type="Proteomes" id="UP000317374"/>
    </source>
</evidence>
<protein>
    <submittedName>
        <fullName evidence="1">Uncharacterized protein</fullName>
    </submittedName>
</protein>
<proteinExistence type="predicted"/>
<accession>A0A564M6H7</accession>
<dbReference type="AlphaFoldDB" id="A0A564M6H7"/>
<name>A0A564M6H7_9ENTR</name>
<evidence type="ECO:0000313" key="1">
    <source>
        <dbReference type="EMBL" id="VUS89347.1"/>
    </source>
</evidence>
<dbReference type="Proteomes" id="UP000317374">
    <property type="component" value="Unassembled WGS sequence"/>
</dbReference>
<gene>
    <name evidence="1" type="ORF">SB6422_02797</name>
</gene>
<reference evidence="1 2" key="1">
    <citation type="submission" date="2019-07" db="EMBL/GenBank/DDBJ databases">
        <authorList>
            <person name="Brisse S."/>
            <person name="Rodrigues C."/>
            <person name="Thorpe H."/>
        </authorList>
    </citation>
    <scope>NUCLEOTIDE SEQUENCE [LARGE SCALE GENOMIC DNA]</scope>
    <source>
        <strain evidence="1">SB6422</strain>
    </source>
</reference>
<dbReference type="EMBL" id="CABGGW010000045">
    <property type="protein sequence ID" value="VUS89347.1"/>
    <property type="molecule type" value="Genomic_DNA"/>
</dbReference>
<sequence>MMAERWKIYLTIAFIGLGATPISMVAAKIDVPTWVLICGHCGAIIAGFICAELGRGANQ</sequence>
<organism evidence="1 2">
    <name type="scientific">Klebsiella huaxiensis</name>
    <dbReference type="NCBI Taxonomy" id="2153354"/>
    <lineage>
        <taxon>Bacteria</taxon>
        <taxon>Pseudomonadati</taxon>
        <taxon>Pseudomonadota</taxon>
        <taxon>Gammaproteobacteria</taxon>
        <taxon>Enterobacterales</taxon>
        <taxon>Enterobacteriaceae</taxon>
        <taxon>Klebsiella/Raoultella group</taxon>
        <taxon>Klebsiella</taxon>
    </lineage>
</organism>